<evidence type="ECO:0000313" key="1">
    <source>
        <dbReference type="EMBL" id="KRM40752.1"/>
    </source>
</evidence>
<dbReference type="Proteomes" id="UP000051223">
    <property type="component" value="Unassembled WGS sequence"/>
</dbReference>
<accession>A0A0R1YE58</accession>
<dbReference type="PATRIC" id="fig|1423754.3.peg.164"/>
<gene>
    <name evidence="1" type="ORF">FC39_GL000153</name>
</gene>
<dbReference type="AlphaFoldDB" id="A0A0R1YE58"/>
<organism evidence="1 2">
    <name type="scientific">Lactobacillus hamsteri DSM 5661 = JCM 6256</name>
    <dbReference type="NCBI Taxonomy" id="1423754"/>
    <lineage>
        <taxon>Bacteria</taxon>
        <taxon>Bacillati</taxon>
        <taxon>Bacillota</taxon>
        <taxon>Bacilli</taxon>
        <taxon>Lactobacillales</taxon>
        <taxon>Lactobacillaceae</taxon>
        <taxon>Lactobacillus</taxon>
    </lineage>
</organism>
<dbReference type="Gene3D" id="1.10.1220.10">
    <property type="entry name" value="Met repressor-like"/>
    <property type="match status" value="1"/>
</dbReference>
<name>A0A0R1YE58_9LACO</name>
<proteinExistence type="predicted"/>
<reference evidence="1 2" key="1">
    <citation type="journal article" date="2015" name="Genome Announc.">
        <title>Expanding the biotechnology potential of lactobacilli through comparative genomics of 213 strains and associated genera.</title>
        <authorList>
            <person name="Sun Z."/>
            <person name="Harris H.M."/>
            <person name="McCann A."/>
            <person name="Guo C."/>
            <person name="Argimon S."/>
            <person name="Zhang W."/>
            <person name="Yang X."/>
            <person name="Jeffery I.B."/>
            <person name="Cooney J.C."/>
            <person name="Kagawa T.F."/>
            <person name="Liu W."/>
            <person name="Song Y."/>
            <person name="Salvetti E."/>
            <person name="Wrobel A."/>
            <person name="Rasinkangas P."/>
            <person name="Parkhill J."/>
            <person name="Rea M.C."/>
            <person name="O'Sullivan O."/>
            <person name="Ritari J."/>
            <person name="Douillard F.P."/>
            <person name="Paul Ross R."/>
            <person name="Yang R."/>
            <person name="Briner A.E."/>
            <person name="Felis G.E."/>
            <person name="de Vos W.M."/>
            <person name="Barrangou R."/>
            <person name="Klaenhammer T.R."/>
            <person name="Caufield P.W."/>
            <person name="Cui Y."/>
            <person name="Zhang H."/>
            <person name="O'Toole P.W."/>
        </authorList>
    </citation>
    <scope>NUCLEOTIDE SEQUENCE [LARGE SCALE GENOMIC DNA]</scope>
    <source>
        <strain evidence="1 2">DSM 5661</strain>
    </source>
</reference>
<sequence>MTLNSDLVSTVKHCLAKIGLNQGTFISGFIHFIANNKILPFKKLTRTEEETACKISTIRALENNECEFEKKKTIQKSINEEAFIVAKQVLQDYKLTVSHAIRMLYETFVITGKMPYQFELLPIAE</sequence>
<dbReference type="InterPro" id="IPR013321">
    <property type="entry name" value="Arc_rbn_hlx_hlx"/>
</dbReference>
<protein>
    <submittedName>
        <fullName evidence="1">Uncharacterized protein</fullName>
    </submittedName>
</protein>
<keyword evidence="2" id="KW-1185">Reference proteome</keyword>
<dbReference type="GO" id="GO:0006355">
    <property type="term" value="P:regulation of DNA-templated transcription"/>
    <property type="evidence" value="ECO:0007669"/>
    <property type="project" value="InterPro"/>
</dbReference>
<dbReference type="EMBL" id="AZGI01000010">
    <property type="protein sequence ID" value="KRM40752.1"/>
    <property type="molecule type" value="Genomic_DNA"/>
</dbReference>
<evidence type="ECO:0000313" key="2">
    <source>
        <dbReference type="Proteomes" id="UP000051223"/>
    </source>
</evidence>
<comment type="caution">
    <text evidence="1">The sequence shown here is derived from an EMBL/GenBank/DDBJ whole genome shotgun (WGS) entry which is preliminary data.</text>
</comment>